<organism evidence="1 2">
    <name type="scientific">Cannabis sativa</name>
    <name type="common">Hemp</name>
    <name type="synonym">Marijuana</name>
    <dbReference type="NCBI Taxonomy" id="3483"/>
    <lineage>
        <taxon>Eukaryota</taxon>
        <taxon>Viridiplantae</taxon>
        <taxon>Streptophyta</taxon>
        <taxon>Embryophyta</taxon>
        <taxon>Tracheophyta</taxon>
        <taxon>Spermatophyta</taxon>
        <taxon>Magnoliopsida</taxon>
        <taxon>eudicotyledons</taxon>
        <taxon>Gunneridae</taxon>
        <taxon>Pentapetalae</taxon>
        <taxon>rosids</taxon>
        <taxon>fabids</taxon>
        <taxon>Rosales</taxon>
        <taxon>Cannabaceae</taxon>
        <taxon>Cannabis</taxon>
    </lineage>
</organism>
<accession>A0A803P418</accession>
<sequence length="91" mass="10286">PQKSGSFSFPPQIPLRGPIPRTRHRQVPLGTVDQRFLGEILVDTVTYRPWCEIDDKLNEARSGPGSYPDEAFELFADVDAFVLDELLNTLK</sequence>
<proteinExistence type="predicted"/>
<name>A0A803P418_CANSA</name>
<protein>
    <submittedName>
        <fullName evidence="1">Uncharacterized protein</fullName>
    </submittedName>
</protein>
<evidence type="ECO:0000313" key="2">
    <source>
        <dbReference type="Proteomes" id="UP000596661"/>
    </source>
</evidence>
<evidence type="ECO:0000313" key="1">
    <source>
        <dbReference type="EnsemblPlants" id="cds.evm.model.03.1116"/>
    </source>
</evidence>
<dbReference type="EnsemblPlants" id="evm.model.03.1116">
    <property type="protein sequence ID" value="cds.evm.model.03.1116"/>
    <property type="gene ID" value="evm.TU.03.1116"/>
</dbReference>
<reference evidence="1" key="2">
    <citation type="submission" date="2021-03" db="UniProtKB">
        <authorList>
            <consortium name="EnsemblPlants"/>
        </authorList>
    </citation>
    <scope>IDENTIFICATION</scope>
</reference>
<reference evidence="1" key="1">
    <citation type="submission" date="2018-11" db="EMBL/GenBank/DDBJ databases">
        <authorList>
            <person name="Grassa J C."/>
        </authorList>
    </citation>
    <scope>NUCLEOTIDE SEQUENCE [LARGE SCALE GENOMIC DNA]</scope>
</reference>
<dbReference type="Proteomes" id="UP000596661">
    <property type="component" value="Chromosome 3"/>
</dbReference>
<dbReference type="AlphaFoldDB" id="A0A803P418"/>
<keyword evidence="2" id="KW-1185">Reference proteome</keyword>
<dbReference type="EMBL" id="UZAU01000283">
    <property type="status" value="NOT_ANNOTATED_CDS"/>
    <property type="molecule type" value="Genomic_DNA"/>
</dbReference>
<dbReference type="Gramene" id="evm.model.03.1116">
    <property type="protein sequence ID" value="cds.evm.model.03.1116"/>
    <property type="gene ID" value="evm.TU.03.1116"/>
</dbReference>